<sequence>MKNQYFLWSLILLIYVCFASVSSTTYALAEKERTETGISFDQFVEPEKNKPPIYETKSIAYPNTSGALPHLGQMMTSFLLLLVGIGCLIVFVGVISLRKVYNITI</sequence>
<dbReference type="Proteomes" id="UP000094764">
    <property type="component" value="Unassembled WGS sequence"/>
</dbReference>
<keyword evidence="1" id="KW-0472">Membrane</keyword>
<dbReference type="STRING" id="903983.BCR23_01510"/>
<evidence type="ECO:0000256" key="1">
    <source>
        <dbReference type="SAM" id="Phobius"/>
    </source>
</evidence>
<keyword evidence="1" id="KW-1133">Transmembrane helix</keyword>
<dbReference type="EMBL" id="MIKB01000001">
    <property type="protein sequence ID" value="OEG19391.1"/>
    <property type="molecule type" value="Genomic_DNA"/>
</dbReference>
<organism evidence="2 3">
    <name type="scientific">Enterococcus quebecensis</name>
    <dbReference type="NCBI Taxonomy" id="903983"/>
    <lineage>
        <taxon>Bacteria</taxon>
        <taxon>Bacillati</taxon>
        <taxon>Bacillota</taxon>
        <taxon>Bacilli</taxon>
        <taxon>Lactobacillales</taxon>
        <taxon>Enterococcaceae</taxon>
        <taxon>Enterococcus</taxon>
    </lineage>
</organism>
<feature type="transmembrane region" description="Helical" evidence="1">
    <location>
        <begin position="78"/>
        <end position="97"/>
    </location>
</feature>
<keyword evidence="1" id="KW-0812">Transmembrane</keyword>
<evidence type="ECO:0008006" key="4">
    <source>
        <dbReference type="Google" id="ProtNLM"/>
    </source>
</evidence>
<reference evidence="3" key="1">
    <citation type="submission" date="2016-09" db="EMBL/GenBank/DDBJ databases">
        <authorList>
            <person name="Gulvik C.A."/>
        </authorList>
    </citation>
    <scope>NUCLEOTIDE SEQUENCE [LARGE SCALE GENOMIC DNA]</scope>
    <source>
        <strain evidence="3">LMG 26306</strain>
    </source>
</reference>
<dbReference type="RefSeq" id="WP_069633731.1">
    <property type="nucleotide sequence ID" value="NZ_JXKZ01000001.1"/>
</dbReference>
<evidence type="ECO:0000313" key="2">
    <source>
        <dbReference type="EMBL" id="OEG19391.1"/>
    </source>
</evidence>
<proteinExistence type="predicted"/>
<evidence type="ECO:0000313" key="3">
    <source>
        <dbReference type="Proteomes" id="UP000094764"/>
    </source>
</evidence>
<accession>A0A1E5H3A0</accession>
<name>A0A1E5H3A0_9ENTE</name>
<protein>
    <recommendedName>
        <fullName evidence="4">Gram-positive cocci surface proteins LPxTG domain-containing protein</fullName>
    </recommendedName>
</protein>
<comment type="caution">
    <text evidence="2">The sequence shown here is derived from an EMBL/GenBank/DDBJ whole genome shotgun (WGS) entry which is preliminary data.</text>
</comment>
<keyword evidence="3" id="KW-1185">Reference proteome</keyword>
<gene>
    <name evidence="2" type="ORF">BCR23_01510</name>
</gene>
<dbReference type="AlphaFoldDB" id="A0A1E5H3A0"/>